<dbReference type="Pfam" id="PF13610">
    <property type="entry name" value="DDE_Tnp_IS240"/>
    <property type="match status" value="1"/>
</dbReference>
<dbReference type="EMBL" id="LR536451">
    <property type="protein sequence ID" value="VFU16661.1"/>
    <property type="molecule type" value="Genomic_DNA"/>
</dbReference>
<dbReference type="KEGG" id="mtun:MTUNDRAET4_0293.1"/>
<proteinExistence type="predicted"/>
<evidence type="ECO:0000313" key="3">
    <source>
        <dbReference type="Proteomes" id="UP000294360"/>
    </source>
</evidence>
<accession>A0A4U8Z770</accession>
<dbReference type="AlphaFoldDB" id="A0A4U8Z770"/>
<organism evidence="2 3">
    <name type="scientific">Methylocella tundrae</name>
    <dbReference type="NCBI Taxonomy" id="227605"/>
    <lineage>
        <taxon>Bacteria</taxon>
        <taxon>Pseudomonadati</taxon>
        <taxon>Pseudomonadota</taxon>
        <taxon>Alphaproteobacteria</taxon>
        <taxon>Hyphomicrobiales</taxon>
        <taxon>Beijerinckiaceae</taxon>
        <taxon>Methylocella</taxon>
    </lineage>
</organism>
<dbReference type="Proteomes" id="UP000294360">
    <property type="component" value="Plasmid 2"/>
</dbReference>
<protein>
    <submittedName>
        <fullName evidence="2">Transposase</fullName>
    </submittedName>
</protein>
<keyword evidence="2" id="KW-0614">Plasmid</keyword>
<sequence length="83" mass="9721">MREFLGEHQRGKRTKIRSSKYLNNLIERDHRSIKTRLGPMLGLKRFRSASITISGIELMRRIKKGQFTLGALRNKDNRARPQS</sequence>
<dbReference type="InterPro" id="IPR032874">
    <property type="entry name" value="DDE_dom"/>
</dbReference>
<gene>
    <name evidence="2" type="ORF">MTUNDRAET4_0293</name>
</gene>
<evidence type="ECO:0000259" key="1">
    <source>
        <dbReference type="Pfam" id="PF13610"/>
    </source>
</evidence>
<name>A0A4U8Z770_METTU</name>
<geneLocation type="plasmid" evidence="2 3">
    <name>2</name>
</geneLocation>
<evidence type="ECO:0000313" key="2">
    <source>
        <dbReference type="EMBL" id="VFU16661.1"/>
    </source>
</evidence>
<reference evidence="2 3" key="1">
    <citation type="submission" date="2019-03" db="EMBL/GenBank/DDBJ databases">
        <authorList>
            <person name="Kox A.R. M."/>
        </authorList>
    </citation>
    <scope>NUCLEOTIDE SEQUENCE [LARGE SCALE GENOMIC DNA]</scope>
    <source>
        <strain evidence="2">MTUNDRAET4 annotated genome</strain>
        <plasmid evidence="3">2</plasmid>
    </source>
</reference>
<feature type="domain" description="DDE" evidence="1">
    <location>
        <begin position="13"/>
        <end position="66"/>
    </location>
</feature>